<evidence type="ECO:0008006" key="3">
    <source>
        <dbReference type="Google" id="ProtNLM"/>
    </source>
</evidence>
<proteinExistence type="predicted"/>
<gene>
    <name evidence="1" type="ORF">POTOM_032465</name>
</gene>
<dbReference type="OrthoDB" id="674980at2759"/>
<reference evidence="1" key="1">
    <citation type="journal article" date="2020" name="bioRxiv">
        <title>Hybrid origin of Populus tomentosa Carr. identified through genome sequencing and phylogenomic analysis.</title>
        <authorList>
            <person name="An X."/>
            <person name="Gao K."/>
            <person name="Chen Z."/>
            <person name="Li J."/>
            <person name="Yang X."/>
            <person name="Yang X."/>
            <person name="Zhou J."/>
            <person name="Guo T."/>
            <person name="Zhao T."/>
            <person name="Huang S."/>
            <person name="Miao D."/>
            <person name="Khan W.U."/>
            <person name="Rao P."/>
            <person name="Ye M."/>
            <person name="Lei B."/>
            <person name="Liao W."/>
            <person name="Wang J."/>
            <person name="Ji L."/>
            <person name="Li Y."/>
            <person name="Guo B."/>
            <person name="Mustafa N.S."/>
            <person name="Li S."/>
            <person name="Yun Q."/>
            <person name="Keller S.R."/>
            <person name="Mao J."/>
            <person name="Zhang R."/>
            <person name="Strauss S.H."/>
        </authorList>
    </citation>
    <scope>NUCLEOTIDE SEQUENCE</scope>
    <source>
        <strain evidence="1">GM15</strain>
        <tissue evidence="1">Leaf</tissue>
    </source>
</reference>
<protein>
    <recommendedName>
        <fullName evidence="3">Coiled-coil SMC6 And NSE5 INteracting (CANIN) domain-containing protein</fullName>
    </recommendedName>
</protein>
<accession>A0A8X7Z4H6</accession>
<name>A0A8X7Z4H6_POPTO</name>
<keyword evidence="2" id="KW-1185">Reference proteome</keyword>
<dbReference type="PANTHER" id="PTHR37212:SF2">
    <property type="entry name" value="ACTIN PROTEIN 2_3 COMPLEX SUBUNIT-LIKE PROTEIN"/>
    <property type="match status" value="1"/>
</dbReference>
<evidence type="ECO:0000313" key="2">
    <source>
        <dbReference type="Proteomes" id="UP000886885"/>
    </source>
</evidence>
<sequence>MDAPLDFEFEDPLLNSPVIVKKSKKVIGLDDLLTDHYQEKSKVIERESKRAKAKKKYDSDEDDFDKEALLSKQINECHNQMQEMSGEAEIATWGVHVFGNQKPMPVLTLPELGSCSLLRSFMSSELNSLVELTTEKVETFLEGLLVNGWLSKLVNTRCYIEKSIAKWTFYLMLYSSKEELRASACDFWCNILLPQTEKLPIRIEWFPSYCELRSALKTYGFLFNYLSRTESIITNSGVRGPPKNIRAWIKFVAACCCVRSKRPVFSTSEAEELVEVAVFLSSDRQLEGLLVLLDEFVQSVISYFTDEEWNISCEKIARSISCRRVDVHSLLISFAAGNCYIAFSIGLLGSSYPIFKFCICFHQNFIERVDVHSLLISLPGGFAPSLRIEDFNFAHISVPGFMAVGLCLSPRDLNCLQTVECISGVSTRGNHLRSAISYQILLNCFDNQASNEEEILSFLISINVKDRSCDLFQMYIYLVLTENWLLSNPMFELKPVIYEMWGVYLRNCSCQITSTDMRPYASKSSDGIQVSLFASYATRLDMEAILSFKKIDKDNYSFTLIFIHVHKNGQASRYSNHNVSSVATALHGLPHFQFVQNNMTC</sequence>
<comment type="caution">
    <text evidence="1">The sequence shown here is derived from an EMBL/GenBank/DDBJ whole genome shotgun (WGS) entry which is preliminary data.</text>
</comment>
<dbReference type="PANTHER" id="PTHR37212">
    <property type="entry name" value="ACTIN PROTEIN 2/3 COMPLEX SUBUNIT-LIKE PROTEIN"/>
    <property type="match status" value="1"/>
</dbReference>
<dbReference type="EMBL" id="JAAWWB010000017">
    <property type="protein sequence ID" value="KAG6761985.1"/>
    <property type="molecule type" value="Genomic_DNA"/>
</dbReference>
<evidence type="ECO:0000313" key="1">
    <source>
        <dbReference type="EMBL" id="KAG6761985.1"/>
    </source>
</evidence>
<dbReference type="AlphaFoldDB" id="A0A8X7Z4H6"/>
<organism evidence="1 2">
    <name type="scientific">Populus tomentosa</name>
    <name type="common">Chinese white poplar</name>
    <dbReference type="NCBI Taxonomy" id="118781"/>
    <lineage>
        <taxon>Eukaryota</taxon>
        <taxon>Viridiplantae</taxon>
        <taxon>Streptophyta</taxon>
        <taxon>Embryophyta</taxon>
        <taxon>Tracheophyta</taxon>
        <taxon>Spermatophyta</taxon>
        <taxon>Magnoliopsida</taxon>
        <taxon>eudicotyledons</taxon>
        <taxon>Gunneridae</taxon>
        <taxon>Pentapetalae</taxon>
        <taxon>rosids</taxon>
        <taxon>fabids</taxon>
        <taxon>Malpighiales</taxon>
        <taxon>Salicaceae</taxon>
        <taxon>Saliceae</taxon>
        <taxon>Populus</taxon>
    </lineage>
</organism>
<dbReference type="Proteomes" id="UP000886885">
    <property type="component" value="Chromosome 9A"/>
</dbReference>